<dbReference type="EMBL" id="BAAAQN010000057">
    <property type="protein sequence ID" value="GAA2053820.1"/>
    <property type="molecule type" value="Genomic_DNA"/>
</dbReference>
<dbReference type="RefSeq" id="WP_344670200.1">
    <property type="nucleotide sequence ID" value="NZ_BAAAQN010000057.1"/>
</dbReference>
<comment type="caution">
    <text evidence="1">The sequence shown here is derived from an EMBL/GenBank/DDBJ whole genome shotgun (WGS) entry which is preliminary data.</text>
</comment>
<dbReference type="Proteomes" id="UP001500751">
    <property type="component" value="Unassembled WGS sequence"/>
</dbReference>
<name>A0ABN2VCW1_9ACTN</name>
<dbReference type="InterPro" id="IPR027417">
    <property type="entry name" value="P-loop_NTPase"/>
</dbReference>
<organism evidence="1 2">
    <name type="scientific">Catenulispora yoronensis</name>
    <dbReference type="NCBI Taxonomy" id="450799"/>
    <lineage>
        <taxon>Bacteria</taxon>
        <taxon>Bacillati</taxon>
        <taxon>Actinomycetota</taxon>
        <taxon>Actinomycetes</taxon>
        <taxon>Catenulisporales</taxon>
        <taxon>Catenulisporaceae</taxon>
        <taxon>Catenulispora</taxon>
    </lineage>
</organism>
<sequence length="205" mass="21885">MKEATSLGRAVEPFHRGIVMVSGAPGAGKTTLARPLARALGMPLFAKDSIKERIHDVLAGAGTDDAGDEPRDRLGLAAEPPWSRRLGAASMELLWLLAADAPACVLEANFWYGHEHQNASLRALTDGGRLVEVHCTVPREEAIRRYAARHAAGERHAVHTDATLTPERWEQHFSAPIGVGQVIEVDTSGPVDVAALAVSVRALLG</sequence>
<gene>
    <name evidence="1" type="ORF">GCM10009839_72230</name>
</gene>
<evidence type="ECO:0000313" key="2">
    <source>
        <dbReference type="Proteomes" id="UP001500751"/>
    </source>
</evidence>
<reference evidence="2" key="1">
    <citation type="journal article" date="2019" name="Int. J. Syst. Evol. Microbiol.">
        <title>The Global Catalogue of Microorganisms (GCM) 10K type strain sequencing project: providing services to taxonomists for standard genome sequencing and annotation.</title>
        <authorList>
            <consortium name="The Broad Institute Genomics Platform"/>
            <consortium name="The Broad Institute Genome Sequencing Center for Infectious Disease"/>
            <person name="Wu L."/>
            <person name="Ma J."/>
        </authorList>
    </citation>
    <scope>NUCLEOTIDE SEQUENCE [LARGE SCALE GENOMIC DNA]</scope>
    <source>
        <strain evidence="2">JCM 16014</strain>
    </source>
</reference>
<evidence type="ECO:0000313" key="1">
    <source>
        <dbReference type="EMBL" id="GAA2053820.1"/>
    </source>
</evidence>
<dbReference type="Pfam" id="PF13671">
    <property type="entry name" value="AAA_33"/>
    <property type="match status" value="1"/>
</dbReference>
<proteinExistence type="predicted"/>
<dbReference type="SUPFAM" id="SSF52540">
    <property type="entry name" value="P-loop containing nucleoside triphosphate hydrolases"/>
    <property type="match status" value="1"/>
</dbReference>
<dbReference type="Gene3D" id="3.40.50.300">
    <property type="entry name" value="P-loop containing nucleotide triphosphate hydrolases"/>
    <property type="match status" value="1"/>
</dbReference>
<keyword evidence="2" id="KW-1185">Reference proteome</keyword>
<protein>
    <submittedName>
        <fullName evidence="1">AAA family ATPase</fullName>
    </submittedName>
</protein>
<accession>A0ABN2VCW1</accession>